<evidence type="ECO:0000256" key="2">
    <source>
        <dbReference type="SAM" id="MobiDB-lite"/>
    </source>
</evidence>
<comment type="caution">
    <text evidence="3">The sequence shown here is derived from an EMBL/GenBank/DDBJ whole genome shotgun (WGS) entry which is preliminary data.</text>
</comment>
<dbReference type="PANTHER" id="PTHR24111">
    <property type="entry name" value="LEUCINE-RICH REPEAT-CONTAINING PROTEIN 34"/>
    <property type="match status" value="1"/>
</dbReference>
<keyword evidence="4" id="KW-1185">Reference proteome</keyword>
<gene>
    <name evidence="3" type="ORF">NESM_000322000</name>
</gene>
<proteinExistence type="predicted"/>
<name>A0AAW0EIX4_9TRYP</name>
<dbReference type="SMART" id="SM00368">
    <property type="entry name" value="LRR_RI"/>
    <property type="match status" value="4"/>
</dbReference>
<dbReference type="AlphaFoldDB" id="A0AAW0EIX4"/>
<dbReference type="PANTHER" id="PTHR24111:SF0">
    <property type="entry name" value="LEUCINE-RICH REPEAT-CONTAINING PROTEIN"/>
    <property type="match status" value="1"/>
</dbReference>
<dbReference type="Pfam" id="PF13516">
    <property type="entry name" value="LRR_6"/>
    <property type="match status" value="1"/>
</dbReference>
<protein>
    <submittedName>
        <fullName evidence="3">Leucine Rich repeat</fullName>
    </submittedName>
</protein>
<sequence>MQRPPSLSGHTAADNDAAGAACEQVASTLARVWLSRYGACCAEEGEEMHQVVVARVLQAVDAAASPPPSAGSAPLPPQCKEGGTCTSDVELRLDLCGLWMPLSGWLAALRSVVAVLPLHRLSVRDAAFGDAALRCLCRQVATAAPAPHASAWPARGCSASSLRVLHLRGAGLSDAGPLASLLTACPHLSSLDLSENRLGTRDAGLALLCAAAQLHPSLSELCLQSNHISGAGGGAVMAALAELIVARSVAEPRADGGEGDDRGVALASSTPSAPAPAPQPLRRLDLSHNLLGLYYLASGCCCDPDIGAVTSFPLIVALHLNNTLAELDLRDNGLPDAVMEYVEAKLHTNRRTGAAAAAAATGHVALARVQHVLQSRLGSCLAHIRRGSGEVDGGGDDVTTRRWTADEVASLVHTLVRNIAADVTLR</sequence>
<evidence type="ECO:0000256" key="1">
    <source>
        <dbReference type="ARBA" id="ARBA00022737"/>
    </source>
</evidence>
<evidence type="ECO:0000313" key="4">
    <source>
        <dbReference type="Proteomes" id="UP001430356"/>
    </source>
</evidence>
<evidence type="ECO:0000313" key="3">
    <source>
        <dbReference type="EMBL" id="KAK7194093.1"/>
    </source>
</evidence>
<dbReference type="EMBL" id="JAECZO010000031">
    <property type="protein sequence ID" value="KAK7194093.1"/>
    <property type="molecule type" value="Genomic_DNA"/>
</dbReference>
<reference evidence="3 4" key="1">
    <citation type="journal article" date="2021" name="MBio">
        <title>A New Model Trypanosomatid, Novymonas esmeraldas: Genomic Perception of Its 'Candidatus Pandoraea novymonadis' Endosymbiont.</title>
        <authorList>
            <person name="Zakharova A."/>
            <person name="Saura A."/>
            <person name="Butenko A."/>
            <person name="Podesvova L."/>
            <person name="Warmusova S."/>
            <person name="Kostygov A.Y."/>
            <person name="Nenarokova A."/>
            <person name="Lukes J."/>
            <person name="Opperdoes F.R."/>
            <person name="Yurchenko V."/>
        </authorList>
    </citation>
    <scope>NUCLEOTIDE SEQUENCE [LARGE SCALE GENOMIC DNA]</scope>
    <source>
        <strain evidence="3 4">E262AT.01</strain>
    </source>
</reference>
<dbReference type="InterPro" id="IPR052201">
    <property type="entry name" value="LRR-containing_regulator"/>
</dbReference>
<organism evidence="3 4">
    <name type="scientific">Novymonas esmeraldas</name>
    <dbReference type="NCBI Taxonomy" id="1808958"/>
    <lineage>
        <taxon>Eukaryota</taxon>
        <taxon>Discoba</taxon>
        <taxon>Euglenozoa</taxon>
        <taxon>Kinetoplastea</taxon>
        <taxon>Metakinetoplastina</taxon>
        <taxon>Trypanosomatida</taxon>
        <taxon>Trypanosomatidae</taxon>
        <taxon>Novymonas</taxon>
    </lineage>
</organism>
<dbReference type="InterPro" id="IPR001611">
    <property type="entry name" value="Leu-rich_rpt"/>
</dbReference>
<dbReference type="Proteomes" id="UP001430356">
    <property type="component" value="Unassembled WGS sequence"/>
</dbReference>
<accession>A0AAW0EIX4</accession>
<feature type="compositionally biased region" description="Basic and acidic residues" evidence="2">
    <location>
        <begin position="252"/>
        <end position="263"/>
    </location>
</feature>
<dbReference type="SUPFAM" id="SSF52047">
    <property type="entry name" value="RNI-like"/>
    <property type="match status" value="1"/>
</dbReference>
<dbReference type="Gene3D" id="3.80.10.10">
    <property type="entry name" value="Ribonuclease Inhibitor"/>
    <property type="match status" value="1"/>
</dbReference>
<feature type="region of interest" description="Disordered" evidence="2">
    <location>
        <begin position="252"/>
        <end position="280"/>
    </location>
</feature>
<keyword evidence="1" id="KW-0677">Repeat</keyword>
<dbReference type="InterPro" id="IPR032675">
    <property type="entry name" value="LRR_dom_sf"/>
</dbReference>